<evidence type="ECO:0000256" key="4">
    <source>
        <dbReference type="ARBA" id="ARBA00022500"/>
    </source>
</evidence>
<dbReference type="PRINTS" id="PR00260">
    <property type="entry name" value="CHEMTRNSDUCR"/>
</dbReference>
<comment type="subcellular location">
    <subcellularLocation>
        <location evidence="1">Cell inner membrane</location>
        <topology evidence="1">Multi-pass membrane protein</topology>
    </subcellularLocation>
</comment>
<proteinExistence type="inferred from homology"/>
<feature type="domain" description="PAS" evidence="12">
    <location>
        <begin position="25"/>
        <end position="60"/>
    </location>
</feature>
<name>A0AAW9QJL0_9BURK</name>
<keyword evidence="6" id="KW-0812">Transmembrane</keyword>
<evidence type="ECO:0000256" key="9">
    <source>
        <dbReference type="ARBA" id="ARBA00029447"/>
    </source>
</evidence>
<dbReference type="InterPro" id="IPR003660">
    <property type="entry name" value="HAMP_dom"/>
</dbReference>
<dbReference type="AlphaFoldDB" id="A0AAW9QJL0"/>
<dbReference type="PROSITE" id="PS50111">
    <property type="entry name" value="CHEMOTAXIS_TRANSDUC_2"/>
    <property type="match status" value="1"/>
</dbReference>
<evidence type="ECO:0000256" key="6">
    <source>
        <dbReference type="ARBA" id="ARBA00022692"/>
    </source>
</evidence>
<protein>
    <submittedName>
        <fullName evidence="14">Methyl-accepting chemotaxis protein</fullName>
    </submittedName>
</protein>
<organism evidence="14 15">
    <name type="scientific">Aquincola agrisoli</name>
    <dbReference type="NCBI Taxonomy" id="3119538"/>
    <lineage>
        <taxon>Bacteria</taxon>
        <taxon>Pseudomonadati</taxon>
        <taxon>Pseudomonadota</taxon>
        <taxon>Betaproteobacteria</taxon>
        <taxon>Burkholderiales</taxon>
        <taxon>Sphaerotilaceae</taxon>
        <taxon>Aquincola</taxon>
    </lineage>
</organism>
<dbReference type="InterPro" id="IPR051310">
    <property type="entry name" value="MCP_chemotaxis"/>
</dbReference>
<dbReference type="PROSITE" id="PS50885">
    <property type="entry name" value="HAMP"/>
    <property type="match status" value="1"/>
</dbReference>
<dbReference type="Proteomes" id="UP001336250">
    <property type="component" value="Unassembled WGS sequence"/>
</dbReference>
<dbReference type="InterPro" id="IPR000014">
    <property type="entry name" value="PAS"/>
</dbReference>
<evidence type="ECO:0000313" key="14">
    <source>
        <dbReference type="EMBL" id="MEF7616553.1"/>
    </source>
</evidence>
<accession>A0AAW9QJL0</accession>
<evidence type="ECO:0000256" key="3">
    <source>
        <dbReference type="ARBA" id="ARBA00022481"/>
    </source>
</evidence>
<evidence type="ECO:0000256" key="2">
    <source>
        <dbReference type="ARBA" id="ARBA00022475"/>
    </source>
</evidence>
<dbReference type="CDD" id="cd06225">
    <property type="entry name" value="HAMP"/>
    <property type="match status" value="1"/>
</dbReference>
<dbReference type="Gene3D" id="3.30.450.20">
    <property type="entry name" value="PAS domain"/>
    <property type="match status" value="1"/>
</dbReference>
<dbReference type="GO" id="GO:0007165">
    <property type="term" value="P:signal transduction"/>
    <property type="evidence" value="ECO:0007669"/>
    <property type="project" value="UniProtKB-KW"/>
</dbReference>
<feature type="domain" description="Methyl-accepting transducer" evidence="11">
    <location>
        <begin position="267"/>
        <end position="496"/>
    </location>
</feature>
<sequence length="526" mass="54890">MRSNLPVSQHEYQIPDGTTLVSTTDLDSRITYCNPAFIEVSGYAKHELIGQPHNMVRHPDMPPEAFRDMWHTLRAGRPWSALVKNRRKNGDHYWVVANVTPLMEDGRATGYMSVRTKPSRQQVQAAEALYAGMRAEVAAGGLRTHFDGGALRPRGLARVGVLASRLAQLSGGAAAGACAAALGAWAFEPGWAAPACGALVGSVSTALTRRGLLSRADQLIPVANRLAAGDLSQTIDTSRYGEFNALAKGLNQVSVNMQAIVADVRSEIAGVSYASNEIASGNADLAARTDQTAASLQQTASSMEEITSTVKNNAATAQQATSLAATACDSAAKGGQAMGEVVETMGAISTASRKIADIIGTIDGIAFQTNILALNAAVEAARAGEQGRGFAVVAGEVRTLAKRSADAAKEIKALIEDSVHKVDDGSRLVDAAGRTVGDIVNQVKHVSQLIGEISNATREQTAGIDQVGQAVSEVDRMTQQNAALVQQSGAAADSLKGQARSLAEVVGIFKLGRAAQVAAPACRQSV</sequence>
<evidence type="ECO:0000256" key="7">
    <source>
        <dbReference type="ARBA" id="ARBA00022989"/>
    </source>
</evidence>
<dbReference type="PANTHER" id="PTHR43531:SF7">
    <property type="entry name" value="AEROTAXIS RECEPTOR"/>
    <property type="match status" value="1"/>
</dbReference>
<dbReference type="FunFam" id="1.10.287.950:FF:000001">
    <property type="entry name" value="Methyl-accepting chemotaxis sensory transducer"/>
    <property type="match status" value="1"/>
</dbReference>
<dbReference type="GO" id="GO:0005886">
    <property type="term" value="C:plasma membrane"/>
    <property type="evidence" value="ECO:0007669"/>
    <property type="project" value="UniProtKB-SubCell"/>
</dbReference>
<dbReference type="InterPro" id="IPR004090">
    <property type="entry name" value="Chemotax_Me-accpt_rcpt"/>
</dbReference>
<dbReference type="RefSeq" id="WP_332292081.1">
    <property type="nucleotide sequence ID" value="NZ_JAZIBG010000046.1"/>
</dbReference>
<dbReference type="SUPFAM" id="SSF58104">
    <property type="entry name" value="Methyl-accepting chemotaxis protein (MCP) signaling domain"/>
    <property type="match status" value="1"/>
</dbReference>
<keyword evidence="15" id="KW-1185">Reference proteome</keyword>
<dbReference type="NCBIfam" id="TIGR00229">
    <property type="entry name" value="sensory_box"/>
    <property type="match status" value="1"/>
</dbReference>
<dbReference type="SMART" id="SM00304">
    <property type="entry name" value="HAMP"/>
    <property type="match status" value="1"/>
</dbReference>
<evidence type="ECO:0000259" key="11">
    <source>
        <dbReference type="PROSITE" id="PS50111"/>
    </source>
</evidence>
<dbReference type="CDD" id="cd11386">
    <property type="entry name" value="MCP_signal"/>
    <property type="match status" value="1"/>
</dbReference>
<keyword evidence="2" id="KW-1003">Cell membrane</keyword>
<keyword evidence="4" id="KW-0145">Chemotaxis</keyword>
<keyword evidence="8" id="KW-0472">Membrane</keyword>
<keyword evidence="3" id="KW-0488">Methylation</keyword>
<dbReference type="Pfam" id="PF08447">
    <property type="entry name" value="PAS_3"/>
    <property type="match status" value="1"/>
</dbReference>
<dbReference type="PROSITE" id="PS50112">
    <property type="entry name" value="PAS"/>
    <property type="match status" value="1"/>
</dbReference>
<evidence type="ECO:0000256" key="5">
    <source>
        <dbReference type="ARBA" id="ARBA00022519"/>
    </source>
</evidence>
<feature type="domain" description="HAMP" evidence="13">
    <location>
        <begin position="210"/>
        <end position="262"/>
    </location>
</feature>
<evidence type="ECO:0000259" key="13">
    <source>
        <dbReference type="PROSITE" id="PS50885"/>
    </source>
</evidence>
<comment type="similarity">
    <text evidence="9">Belongs to the methyl-accepting chemotaxis (MCP) protein family.</text>
</comment>
<keyword evidence="7" id="KW-1133">Transmembrane helix</keyword>
<dbReference type="Pfam" id="PF00015">
    <property type="entry name" value="MCPsignal"/>
    <property type="match status" value="1"/>
</dbReference>
<dbReference type="FunFam" id="3.30.450.20:FF:000046">
    <property type="entry name" value="Aerotaxis sensor receptor"/>
    <property type="match status" value="1"/>
</dbReference>
<comment type="caution">
    <text evidence="14">The sequence shown here is derived from an EMBL/GenBank/DDBJ whole genome shotgun (WGS) entry which is preliminary data.</text>
</comment>
<dbReference type="InterPro" id="IPR013655">
    <property type="entry name" value="PAS_fold_3"/>
</dbReference>
<dbReference type="SMART" id="SM00091">
    <property type="entry name" value="PAS"/>
    <property type="match status" value="1"/>
</dbReference>
<dbReference type="InterPro" id="IPR035965">
    <property type="entry name" value="PAS-like_dom_sf"/>
</dbReference>
<gene>
    <name evidence="14" type="ORF">V4F39_21745</name>
</gene>
<dbReference type="GO" id="GO:0004888">
    <property type="term" value="F:transmembrane signaling receptor activity"/>
    <property type="evidence" value="ECO:0007669"/>
    <property type="project" value="InterPro"/>
</dbReference>
<dbReference type="EMBL" id="JAZIBG010000046">
    <property type="protein sequence ID" value="MEF7616553.1"/>
    <property type="molecule type" value="Genomic_DNA"/>
</dbReference>
<dbReference type="GO" id="GO:0052131">
    <property type="term" value="P:positive aerotaxis"/>
    <property type="evidence" value="ECO:0007669"/>
    <property type="project" value="UniProtKB-ARBA"/>
</dbReference>
<reference evidence="14 15" key="1">
    <citation type="submission" date="2024-02" db="EMBL/GenBank/DDBJ databases">
        <title>Genome sequence of Aquincola sp. MAHUQ-54.</title>
        <authorList>
            <person name="Huq M.A."/>
        </authorList>
    </citation>
    <scope>NUCLEOTIDE SEQUENCE [LARGE SCALE GENOMIC DNA]</scope>
    <source>
        <strain evidence="14 15">MAHUQ-54</strain>
    </source>
</reference>
<keyword evidence="10" id="KW-0807">Transducer</keyword>
<evidence type="ECO:0000313" key="15">
    <source>
        <dbReference type="Proteomes" id="UP001336250"/>
    </source>
</evidence>
<dbReference type="CDD" id="cd00130">
    <property type="entry name" value="PAS"/>
    <property type="match status" value="1"/>
</dbReference>
<dbReference type="SUPFAM" id="SSF55785">
    <property type="entry name" value="PYP-like sensor domain (PAS domain)"/>
    <property type="match status" value="1"/>
</dbReference>
<evidence type="ECO:0000256" key="8">
    <source>
        <dbReference type="ARBA" id="ARBA00023136"/>
    </source>
</evidence>
<dbReference type="SMART" id="SM00283">
    <property type="entry name" value="MA"/>
    <property type="match status" value="1"/>
</dbReference>
<evidence type="ECO:0000256" key="10">
    <source>
        <dbReference type="PROSITE-ProRule" id="PRU00284"/>
    </source>
</evidence>
<evidence type="ECO:0000256" key="1">
    <source>
        <dbReference type="ARBA" id="ARBA00004429"/>
    </source>
</evidence>
<dbReference type="InterPro" id="IPR004089">
    <property type="entry name" value="MCPsignal_dom"/>
</dbReference>
<dbReference type="PANTHER" id="PTHR43531">
    <property type="entry name" value="PROTEIN ICFG"/>
    <property type="match status" value="1"/>
</dbReference>
<dbReference type="Gene3D" id="1.10.287.950">
    <property type="entry name" value="Methyl-accepting chemotaxis protein"/>
    <property type="match status" value="1"/>
</dbReference>
<keyword evidence="5" id="KW-0997">Cell inner membrane</keyword>
<evidence type="ECO:0000259" key="12">
    <source>
        <dbReference type="PROSITE" id="PS50112"/>
    </source>
</evidence>